<feature type="domain" description="ABC transporter" evidence="4">
    <location>
        <begin position="6"/>
        <end position="236"/>
    </location>
</feature>
<dbReference type="PANTHER" id="PTHR43038">
    <property type="entry name" value="ATP-BINDING CASSETTE, SUB-FAMILY H, MEMBER 1"/>
    <property type="match status" value="1"/>
</dbReference>
<dbReference type="GO" id="GO:0005524">
    <property type="term" value="F:ATP binding"/>
    <property type="evidence" value="ECO:0007669"/>
    <property type="project" value="UniProtKB-KW"/>
</dbReference>
<evidence type="ECO:0000256" key="1">
    <source>
        <dbReference type="ARBA" id="ARBA00022448"/>
    </source>
</evidence>
<sequence length="306" mass="34868">MSMKAIEVKNLTKKFGDFVAVNQITFDVNPGEVFGLLGPNGAGKTTTIRMLCGLLKPTSGSGYVGGCDIIKEYEKIKNRVGYMSQKFSLYKDLTVEENIEFFCGIYRLKGIEKKKRKDWALEISGLTKMQKMIAGELPGGFKQRLALVCSLLHSPEILFLDEPTAGVDPISRTKFWNLIYHLKKTFKTTVLVTTHYMDEAEHCERIALIREGMFIAIGTPLELKNLVKDAVYLIKTRHYFKTRENLRKKSFVMDIIPFGNAFHIFLDKKENPEELKNDLLKSGIEILKFEPLIPSLEDVFLSLIKK</sequence>
<evidence type="ECO:0000256" key="2">
    <source>
        <dbReference type="ARBA" id="ARBA00022741"/>
    </source>
</evidence>
<evidence type="ECO:0000256" key="3">
    <source>
        <dbReference type="ARBA" id="ARBA00022840"/>
    </source>
</evidence>
<evidence type="ECO:0000313" key="5">
    <source>
        <dbReference type="EMBL" id="HDY59185.1"/>
    </source>
</evidence>
<reference evidence="5" key="1">
    <citation type="journal article" date="2020" name="mSystems">
        <title>Genome- and Community-Level Interaction Insights into Carbon Utilization and Element Cycling Functions of Hydrothermarchaeota in Hydrothermal Sediment.</title>
        <authorList>
            <person name="Zhou Z."/>
            <person name="Liu Y."/>
            <person name="Xu W."/>
            <person name="Pan J."/>
            <person name="Luo Z.H."/>
            <person name="Li M."/>
        </authorList>
    </citation>
    <scope>NUCLEOTIDE SEQUENCE [LARGE SCALE GENOMIC DNA]</scope>
    <source>
        <strain evidence="5">SpSt-258</strain>
    </source>
</reference>
<dbReference type="InterPro" id="IPR003439">
    <property type="entry name" value="ABC_transporter-like_ATP-bd"/>
</dbReference>
<accession>A0A7V0Z5V7</accession>
<evidence type="ECO:0000259" key="4">
    <source>
        <dbReference type="PROSITE" id="PS50893"/>
    </source>
</evidence>
<dbReference type="PROSITE" id="PS50893">
    <property type="entry name" value="ABC_TRANSPORTER_2"/>
    <property type="match status" value="1"/>
</dbReference>
<keyword evidence="1" id="KW-0813">Transport</keyword>
<keyword evidence="3 5" id="KW-0067">ATP-binding</keyword>
<dbReference type="InterPro" id="IPR003593">
    <property type="entry name" value="AAA+_ATPase"/>
</dbReference>
<comment type="caution">
    <text evidence="5">The sequence shown here is derived from an EMBL/GenBank/DDBJ whole genome shotgun (WGS) entry which is preliminary data.</text>
</comment>
<dbReference type="PANTHER" id="PTHR43038:SF3">
    <property type="entry name" value="ABC TRANSPORTER G FAMILY MEMBER 20 ISOFORM X1"/>
    <property type="match status" value="1"/>
</dbReference>
<proteinExistence type="predicted"/>
<organism evidence="5">
    <name type="scientific">candidate division WOR-3 bacterium</name>
    <dbReference type="NCBI Taxonomy" id="2052148"/>
    <lineage>
        <taxon>Bacteria</taxon>
        <taxon>Bacteria division WOR-3</taxon>
    </lineage>
</organism>
<name>A0A7V0Z5V7_UNCW3</name>
<dbReference type="InterPro" id="IPR027417">
    <property type="entry name" value="P-loop_NTPase"/>
</dbReference>
<dbReference type="AlphaFoldDB" id="A0A7V0Z5V7"/>
<gene>
    <name evidence="5" type="ORF">ENP86_06500</name>
</gene>
<dbReference type="Pfam" id="PF00005">
    <property type="entry name" value="ABC_tran"/>
    <property type="match status" value="1"/>
</dbReference>
<dbReference type="Pfam" id="PF13732">
    <property type="entry name" value="DrrA1-3_C"/>
    <property type="match status" value="1"/>
</dbReference>
<dbReference type="Gene3D" id="3.40.50.300">
    <property type="entry name" value="P-loop containing nucleotide triphosphate hydrolases"/>
    <property type="match status" value="1"/>
</dbReference>
<dbReference type="EMBL" id="DSKY01000015">
    <property type="protein sequence ID" value="HDY59185.1"/>
    <property type="molecule type" value="Genomic_DNA"/>
</dbReference>
<dbReference type="GO" id="GO:0016887">
    <property type="term" value="F:ATP hydrolysis activity"/>
    <property type="evidence" value="ECO:0007669"/>
    <property type="project" value="InterPro"/>
</dbReference>
<keyword evidence="2" id="KW-0547">Nucleotide-binding</keyword>
<protein>
    <submittedName>
        <fullName evidence="5">ABC transporter ATP-binding protein</fullName>
    </submittedName>
</protein>
<dbReference type="InterPro" id="IPR025302">
    <property type="entry name" value="DrrA1/2-like_C"/>
</dbReference>
<dbReference type="SUPFAM" id="SSF52540">
    <property type="entry name" value="P-loop containing nucleoside triphosphate hydrolases"/>
    <property type="match status" value="1"/>
</dbReference>
<dbReference type="SMART" id="SM00382">
    <property type="entry name" value="AAA"/>
    <property type="match status" value="1"/>
</dbReference>